<dbReference type="Proteomes" id="UP001286313">
    <property type="component" value="Unassembled WGS sequence"/>
</dbReference>
<evidence type="ECO:0000313" key="2">
    <source>
        <dbReference type="EMBL" id="KAK3864098.1"/>
    </source>
</evidence>
<feature type="compositionally biased region" description="Basic residues" evidence="1">
    <location>
        <begin position="115"/>
        <end position="124"/>
    </location>
</feature>
<organism evidence="2 3">
    <name type="scientific">Petrolisthes cinctipes</name>
    <name type="common">Flat porcelain crab</name>
    <dbReference type="NCBI Taxonomy" id="88211"/>
    <lineage>
        <taxon>Eukaryota</taxon>
        <taxon>Metazoa</taxon>
        <taxon>Ecdysozoa</taxon>
        <taxon>Arthropoda</taxon>
        <taxon>Crustacea</taxon>
        <taxon>Multicrustacea</taxon>
        <taxon>Malacostraca</taxon>
        <taxon>Eumalacostraca</taxon>
        <taxon>Eucarida</taxon>
        <taxon>Decapoda</taxon>
        <taxon>Pleocyemata</taxon>
        <taxon>Anomura</taxon>
        <taxon>Galatheoidea</taxon>
        <taxon>Porcellanidae</taxon>
        <taxon>Petrolisthes</taxon>
    </lineage>
</organism>
<protein>
    <submittedName>
        <fullName evidence="2">Uncharacterized protein</fullName>
    </submittedName>
</protein>
<feature type="region of interest" description="Disordered" evidence="1">
    <location>
        <begin position="34"/>
        <end position="62"/>
    </location>
</feature>
<reference evidence="2" key="1">
    <citation type="submission" date="2023-10" db="EMBL/GenBank/DDBJ databases">
        <title>Genome assemblies of two species of porcelain crab, Petrolisthes cinctipes and Petrolisthes manimaculis (Anomura: Porcellanidae).</title>
        <authorList>
            <person name="Angst P."/>
        </authorList>
    </citation>
    <scope>NUCLEOTIDE SEQUENCE</scope>
    <source>
        <strain evidence="2">PB745_01</strain>
        <tissue evidence="2">Gill</tissue>
    </source>
</reference>
<keyword evidence="3" id="KW-1185">Reference proteome</keyword>
<evidence type="ECO:0000313" key="3">
    <source>
        <dbReference type="Proteomes" id="UP001286313"/>
    </source>
</evidence>
<dbReference type="EMBL" id="JAWQEG010003870">
    <property type="protein sequence ID" value="KAK3864098.1"/>
    <property type="molecule type" value="Genomic_DNA"/>
</dbReference>
<dbReference type="AlphaFoldDB" id="A0AAE1K6C5"/>
<comment type="caution">
    <text evidence="2">The sequence shown here is derived from an EMBL/GenBank/DDBJ whole genome shotgun (WGS) entry which is preliminary data.</text>
</comment>
<evidence type="ECO:0000256" key="1">
    <source>
        <dbReference type="SAM" id="MobiDB-lite"/>
    </source>
</evidence>
<sequence length="134" mass="14366">MASCPTDPWYTLVAVKKQKEGLALYAWATEAHPKEMGPELTGPGSLGASDRQGDWGEGFDPTASAVGPSPCYHKSYKWGRTFLETSPEGTIRGREFTLLHAKENAPPCAGGPHSSGKKKKKKKASGCSTPQVDF</sequence>
<gene>
    <name evidence="2" type="ORF">Pcinc_030181</name>
</gene>
<feature type="region of interest" description="Disordered" evidence="1">
    <location>
        <begin position="102"/>
        <end position="134"/>
    </location>
</feature>
<proteinExistence type="predicted"/>
<accession>A0AAE1K6C5</accession>
<name>A0AAE1K6C5_PETCI</name>